<dbReference type="Proteomes" id="UP000001844">
    <property type="component" value="Chromosome"/>
</dbReference>
<dbReference type="HOGENOM" id="CLU_110565_1_0_6"/>
<dbReference type="InterPro" id="IPR007386">
    <property type="entry name" value="DUF447_N"/>
</dbReference>
<organism evidence="3 4">
    <name type="scientific">Nitrosococcus halophilus (strain Nc4)</name>
    <dbReference type="NCBI Taxonomy" id="472759"/>
    <lineage>
        <taxon>Bacteria</taxon>
        <taxon>Pseudomonadati</taxon>
        <taxon>Pseudomonadota</taxon>
        <taxon>Gammaproteobacteria</taxon>
        <taxon>Chromatiales</taxon>
        <taxon>Chromatiaceae</taxon>
        <taxon>Nitrosococcus</taxon>
    </lineage>
</organism>
<accession>D5C441</accession>
<keyword evidence="4" id="KW-1185">Reference proteome</keyword>
<dbReference type="Pfam" id="PF20766">
    <property type="entry name" value="DUF447_C"/>
    <property type="match status" value="1"/>
</dbReference>
<dbReference type="AlphaFoldDB" id="D5C441"/>
<dbReference type="eggNOG" id="COG2457">
    <property type="taxonomic scope" value="Bacteria"/>
</dbReference>
<protein>
    <recommendedName>
        <fullName evidence="5">Tetrahydromethanopterin synthesis protein</fullName>
    </recommendedName>
</protein>
<feature type="domain" description="DUF447" evidence="2">
    <location>
        <begin position="130"/>
        <end position="182"/>
    </location>
</feature>
<dbReference type="EMBL" id="CP001798">
    <property type="protein sequence ID" value="ADE13229.1"/>
    <property type="molecule type" value="Genomic_DNA"/>
</dbReference>
<feature type="domain" description="DUF447" evidence="1">
    <location>
        <begin position="10"/>
        <end position="121"/>
    </location>
</feature>
<proteinExistence type="predicted"/>
<evidence type="ECO:0000313" key="3">
    <source>
        <dbReference type="EMBL" id="ADE13229.1"/>
    </source>
</evidence>
<dbReference type="InterPro" id="IPR012349">
    <property type="entry name" value="Split_barrel_FMN-bd"/>
</dbReference>
<dbReference type="Gene3D" id="2.30.110.10">
    <property type="entry name" value="Electron Transport, Fmn-binding Protein, Chain A"/>
    <property type="match status" value="1"/>
</dbReference>
<dbReference type="SUPFAM" id="SSF50475">
    <property type="entry name" value="FMN-binding split barrel"/>
    <property type="match status" value="1"/>
</dbReference>
<dbReference type="InterPro" id="IPR049288">
    <property type="entry name" value="DUF447_C"/>
</dbReference>
<dbReference type="Pfam" id="PF04289">
    <property type="entry name" value="DUF447_N"/>
    <property type="match status" value="1"/>
</dbReference>
<evidence type="ECO:0000259" key="2">
    <source>
        <dbReference type="Pfam" id="PF20766"/>
    </source>
</evidence>
<evidence type="ECO:0000313" key="4">
    <source>
        <dbReference type="Proteomes" id="UP000001844"/>
    </source>
</evidence>
<gene>
    <name evidence="3" type="ordered locus">Nhal_0007</name>
</gene>
<dbReference type="Gene3D" id="1.20.58.290">
    <property type="entry name" value="Hypothetical membrane protein ta0354_69_121"/>
    <property type="match status" value="1"/>
</dbReference>
<sequence length="194" mass="22324">MARLESKIHEVILTTLSEDGQIHAAPMGIWEEKGNFIVAPFKPSTTYNNLSRYPECVVNYTDDVRVFAGSVTGRRHWPTQAATRVYGGVLVQALAHSELRVTQLQDTDPRAHFYCRVIYEANHRPFRGFNRAQGAVIEAAVLVSRLHLLPFDKIERELKYLQIAVDKTGGPREWEAWEWLMEQVQHYRGEEMKS</sequence>
<evidence type="ECO:0008006" key="5">
    <source>
        <dbReference type="Google" id="ProtNLM"/>
    </source>
</evidence>
<dbReference type="OrthoDB" id="2112021at2"/>
<reference evidence="4" key="1">
    <citation type="submission" date="2010-04" db="EMBL/GenBank/DDBJ databases">
        <title>Complete genome sequence of Nitrosococcus halophilus Nc4, a salt-adapted, aerobic obligate ammonia-oxidizing sulfur purple bacterium.</title>
        <authorList>
            <consortium name="US DOE Joint Genome Institute"/>
            <person name="Campbell M.A."/>
            <person name="Malfatti S.A."/>
            <person name="Chain P.S.G."/>
            <person name="Heidelberg J.F."/>
            <person name="Ward B.B."/>
            <person name="Klotz M.G."/>
        </authorList>
    </citation>
    <scope>NUCLEOTIDE SEQUENCE [LARGE SCALE GENOMIC DNA]</scope>
    <source>
        <strain evidence="4">Nc4</strain>
    </source>
</reference>
<name>D5C441_NITHN</name>
<dbReference type="STRING" id="472759.Nhal_0007"/>
<dbReference type="KEGG" id="nhl:Nhal_0007"/>
<evidence type="ECO:0000259" key="1">
    <source>
        <dbReference type="Pfam" id="PF04289"/>
    </source>
</evidence>
<dbReference type="RefSeq" id="WP_013031125.1">
    <property type="nucleotide sequence ID" value="NC_013960.1"/>
</dbReference>